<dbReference type="Proteomes" id="UP000593564">
    <property type="component" value="Unassembled WGS sequence"/>
</dbReference>
<reference evidence="2 3" key="2">
    <citation type="submission" date="2020-07" db="EMBL/GenBank/DDBJ databases">
        <title>Genome assembly of wild tea tree DASZ reveals pedigree and selection history of tea varieties.</title>
        <authorList>
            <person name="Zhang W."/>
        </authorList>
    </citation>
    <scope>NUCLEOTIDE SEQUENCE [LARGE SCALE GENOMIC DNA]</scope>
    <source>
        <strain evidence="3">cv. G240</strain>
        <tissue evidence="2">Leaf</tissue>
    </source>
</reference>
<evidence type="ECO:0000313" key="3">
    <source>
        <dbReference type="Proteomes" id="UP000593564"/>
    </source>
</evidence>
<reference evidence="3" key="1">
    <citation type="journal article" date="2020" name="Nat. Commun.">
        <title>Genome assembly of wild tea tree DASZ reveals pedigree and selection history of tea varieties.</title>
        <authorList>
            <person name="Zhang W."/>
            <person name="Zhang Y."/>
            <person name="Qiu H."/>
            <person name="Guo Y."/>
            <person name="Wan H."/>
            <person name="Zhang X."/>
            <person name="Scossa F."/>
            <person name="Alseekh S."/>
            <person name="Zhang Q."/>
            <person name="Wang P."/>
            <person name="Xu L."/>
            <person name="Schmidt M.H."/>
            <person name="Jia X."/>
            <person name="Li D."/>
            <person name="Zhu A."/>
            <person name="Guo F."/>
            <person name="Chen W."/>
            <person name="Ni D."/>
            <person name="Usadel B."/>
            <person name="Fernie A.R."/>
            <person name="Wen W."/>
        </authorList>
    </citation>
    <scope>NUCLEOTIDE SEQUENCE [LARGE SCALE GENOMIC DNA]</scope>
    <source>
        <strain evidence="3">cv. G240</strain>
    </source>
</reference>
<dbReference type="EMBL" id="JACBKZ010000005">
    <property type="protein sequence ID" value="KAF5949263.1"/>
    <property type="molecule type" value="Genomic_DNA"/>
</dbReference>
<feature type="transmembrane region" description="Helical" evidence="1">
    <location>
        <begin position="26"/>
        <end position="46"/>
    </location>
</feature>
<comment type="caution">
    <text evidence="2">The sequence shown here is derived from an EMBL/GenBank/DDBJ whole genome shotgun (WGS) entry which is preliminary data.</text>
</comment>
<dbReference type="AlphaFoldDB" id="A0A7J7H8J9"/>
<organism evidence="2 3">
    <name type="scientific">Camellia sinensis</name>
    <name type="common">Tea plant</name>
    <name type="synonym">Thea sinensis</name>
    <dbReference type="NCBI Taxonomy" id="4442"/>
    <lineage>
        <taxon>Eukaryota</taxon>
        <taxon>Viridiplantae</taxon>
        <taxon>Streptophyta</taxon>
        <taxon>Embryophyta</taxon>
        <taxon>Tracheophyta</taxon>
        <taxon>Spermatophyta</taxon>
        <taxon>Magnoliopsida</taxon>
        <taxon>eudicotyledons</taxon>
        <taxon>Gunneridae</taxon>
        <taxon>Pentapetalae</taxon>
        <taxon>asterids</taxon>
        <taxon>Ericales</taxon>
        <taxon>Theaceae</taxon>
        <taxon>Camellia</taxon>
    </lineage>
</organism>
<keyword evidence="3" id="KW-1185">Reference proteome</keyword>
<keyword evidence="1" id="KW-1133">Transmembrane helix</keyword>
<keyword evidence="1" id="KW-0472">Membrane</keyword>
<feature type="transmembrane region" description="Helical" evidence="1">
    <location>
        <begin position="66"/>
        <end position="87"/>
    </location>
</feature>
<proteinExistence type="predicted"/>
<keyword evidence="1" id="KW-0812">Transmembrane</keyword>
<evidence type="ECO:0000256" key="1">
    <source>
        <dbReference type="SAM" id="Phobius"/>
    </source>
</evidence>
<protein>
    <submittedName>
        <fullName evidence="2">Uncharacterized protein</fullName>
    </submittedName>
</protein>
<name>A0A7J7H8J9_CAMSI</name>
<accession>A0A7J7H8J9</accession>
<sequence length="135" mass="14855">MISDIDAVISNGSKSRSSTRVIRTRFLETILITSFLFATILLVIPYQYKNGNPVPTVIFNGIPSSWFHAFVVSLVYAFTGALTALLIHDTVAASFLARFCELVSILCMTSAVSLLVWSLFILSFPKPCMGLGRML</sequence>
<evidence type="ECO:0000313" key="2">
    <source>
        <dbReference type="EMBL" id="KAF5949263.1"/>
    </source>
</evidence>
<feature type="transmembrane region" description="Helical" evidence="1">
    <location>
        <begin position="99"/>
        <end position="124"/>
    </location>
</feature>
<gene>
    <name evidence="2" type="ORF">HYC85_011256</name>
</gene>